<organism evidence="2 3">
    <name type="scientific">Suillus plorans</name>
    <dbReference type="NCBI Taxonomy" id="116603"/>
    <lineage>
        <taxon>Eukaryota</taxon>
        <taxon>Fungi</taxon>
        <taxon>Dikarya</taxon>
        <taxon>Basidiomycota</taxon>
        <taxon>Agaricomycotina</taxon>
        <taxon>Agaricomycetes</taxon>
        <taxon>Agaricomycetidae</taxon>
        <taxon>Boletales</taxon>
        <taxon>Suillineae</taxon>
        <taxon>Suillaceae</taxon>
        <taxon>Suillus</taxon>
    </lineage>
</organism>
<gene>
    <name evidence="2" type="ORF">HD556DRAFT_1308001</name>
</gene>
<dbReference type="OrthoDB" id="99432at2759"/>
<dbReference type="AlphaFoldDB" id="A0A9P7DIW6"/>
<feature type="compositionally biased region" description="Basic and acidic residues" evidence="1">
    <location>
        <begin position="1"/>
        <end position="12"/>
    </location>
</feature>
<protein>
    <submittedName>
        <fullName evidence="2">Uncharacterized protein</fullName>
    </submittedName>
</protein>
<dbReference type="EMBL" id="JABBWE010000025">
    <property type="protein sequence ID" value="KAG1794643.1"/>
    <property type="molecule type" value="Genomic_DNA"/>
</dbReference>
<dbReference type="GeneID" id="64593840"/>
<comment type="caution">
    <text evidence="2">The sequence shown here is derived from an EMBL/GenBank/DDBJ whole genome shotgun (WGS) entry which is preliminary data.</text>
</comment>
<evidence type="ECO:0000313" key="3">
    <source>
        <dbReference type="Proteomes" id="UP000719766"/>
    </source>
</evidence>
<sequence>MSQMEYDQHPEELSQVDNTPRPLAASPIVVAPTSASENAGQKRKIADLEENLTSGHTLKRQMITLLDNIEDLVGKNGCDKDDDDIHVTLVFSQDRLRIGYVALKTSSDSDSMEHDNHLHMSKRLKQRVYDLRGDVNGDQTIANTLMTQAQLRDSQRRINTLHTELFDLRGRLYDAQVEHARDLAEIQREMLQMRESSGRNHKKLPSSPPKRKSMVHEYYPDGGQLIRWLTDEEFEPYDELSTEEGSRVAKVVGGPSSCGLAARRHMSLSRRWALRHFQKVKDARANADYSEESVSTMYHRANGTPEI</sequence>
<feature type="region of interest" description="Disordered" evidence="1">
    <location>
        <begin position="194"/>
        <end position="214"/>
    </location>
</feature>
<accession>A0A9P7DIW6</accession>
<dbReference type="Proteomes" id="UP000719766">
    <property type="component" value="Unassembled WGS sequence"/>
</dbReference>
<feature type="compositionally biased region" description="Basic residues" evidence="1">
    <location>
        <begin position="199"/>
        <end position="213"/>
    </location>
</feature>
<evidence type="ECO:0000313" key="2">
    <source>
        <dbReference type="EMBL" id="KAG1794643.1"/>
    </source>
</evidence>
<feature type="region of interest" description="Disordered" evidence="1">
    <location>
        <begin position="1"/>
        <end position="21"/>
    </location>
</feature>
<evidence type="ECO:0000256" key="1">
    <source>
        <dbReference type="SAM" id="MobiDB-lite"/>
    </source>
</evidence>
<reference evidence="2" key="1">
    <citation type="journal article" date="2020" name="New Phytol.">
        <title>Comparative genomics reveals dynamic genome evolution in host specialist ectomycorrhizal fungi.</title>
        <authorList>
            <person name="Lofgren L.A."/>
            <person name="Nguyen N.H."/>
            <person name="Vilgalys R."/>
            <person name="Ruytinx J."/>
            <person name="Liao H.L."/>
            <person name="Branco S."/>
            <person name="Kuo A."/>
            <person name="LaButti K."/>
            <person name="Lipzen A."/>
            <person name="Andreopoulos W."/>
            <person name="Pangilinan J."/>
            <person name="Riley R."/>
            <person name="Hundley H."/>
            <person name="Na H."/>
            <person name="Barry K."/>
            <person name="Grigoriev I.V."/>
            <person name="Stajich J.E."/>
            <person name="Kennedy P.G."/>
        </authorList>
    </citation>
    <scope>NUCLEOTIDE SEQUENCE</scope>
    <source>
        <strain evidence="2">S12</strain>
    </source>
</reference>
<keyword evidence="3" id="KW-1185">Reference proteome</keyword>
<dbReference type="RefSeq" id="XP_041160754.1">
    <property type="nucleotide sequence ID" value="XM_041300076.1"/>
</dbReference>
<name>A0A9P7DIW6_9AGAM</name>
<feature type="region of interest" description="Disordered" evidence="1">
    <location>
        <begin position="285"/>
        <end position="307"/>
    </location>
</feature>
<proteinExistence type="predicted"/>